<gene>
    <name evidence="1" type="ORF">EJ02DRAFT_35500</name>
</gene>
<dbReference type="EMBL" id="ML976008">
    <property type="protein sequence ID" value="KAF1945665.1"/>
    <property type="molecule type" value="Genomic_DNA"/>
</dbReference>
<keyword evidence="2" id="KW-1185">Reference proteome</keyword>
<accession>A0A6A5SYB6</accession>
<proteinExistence type="predicted"/>
<name>A0A6A5SYB6_9PLEO</name>
<protein>
    <submittedName>
        <fullName evidence="1">Uncharacterized protein</fullName>
    </submittedName>
</protein>
<evidence type="ECO:0000313" key="2">
    <source>
        <dbReference type="Proteomes" id="UP000800038"/>
    </source>
</evidence>
<dbReference type="AlphaFoldDB" id="A0A6A5SYB6"/>
<evidence type="ECO:0000313" key="1">
    <source>
        <dbReference type="EMBL" id="KAF1945665.1"/>
    </source>
</evidence>
<reference evidence="1" key="1">
    <citation type="journal article" date="2020" name="Stud. Mycol.">
        <title>101 Dothideomycetes genomes: a test case for predicting lifestyles and emergence of pathogens.</title>
        <authorList>
            <person name="Haridas S."/>
            <person name="Albert R."/>
            <person name="Binder M."/>
            <person name="Bloem J."/>
            <person name="Labutti K."/>
            <person name="Salamov A."/>
            <person name="Andreopoulos B."/>
            <person name="Baker S."/>
            <person name="Barry K."/>
            <person name="Bills G."/>
            <person name="Bluhm B."/>
            <person name="Cannon C."/>
            <person name="Castanera R."/>
            <person name="Culley D."/>
            <person name="Daum C."/>
            <person name="Ezra D."/>
            <person name="Gonzalez J."/>
            <person name="Henrissat B."/>
            <person name="Kuo A."/>
            <person name="Liang C."/>
            <person name="Lipzen A."/>
            <person name="Lutzoni F."/>
            <person name="Magnuson J."/>
            <person name="Mondo S."/>
            <person name="Nolan M."/>
            <person name="Ohm R."/>
            <person name="Pangilinan J."/>
            <person name="Park H.-J."/>
            <person name="Ramirez L."/>
            <person name="Alfaro M."/>
            <person name="Sun H."/>
            <person name="Tritt A."/>
            <person name="Yoshinaga Y."/>
            <person name="Zwiers L.-H."/>
            <person name="Turgeon B."/>
            <person name="Goodwin S."/>
            <person name="Spatafora J."/>
            <person name="Crous P."/>
            <person name="Grigoriev I."/>
        </authorList>
    </citation>
    <scope>NUCLEOTIDE SEQUENCE</scope>
    <source>
        <strain evidence="1">CBS 161.51</strain>
    </source>
</reference>
<dbReference type="Proteomes" id="UP000800038">
    <property type="component" value="Unassembled WGS sequence"/>
</dbReference>
<sequence length="171" mass="18818">MRSSILLAIFTPRRRTSSTGSKPQSVLSGLIVYRSPENSEYGPKLYRSQVGQAVPFELMAMKSTKPGSYQSIPGSLLLPFLSAFHSSTEMDSALPNCMNVDPVSSLLTVSSLLGLDSSEWASWRRLLLDRLVEFILTMLMPRMHSGAISRVSRLFMSPSNGVSSSTQGLRR</sequence>
<organism evidence="1 2">
    <name type="scientific">Clathrospora elynae</name>
    <dbReference type="NCBI Taxonomy" id="706981"/>
    <lineage>
        <taxon>Eukaryota</taxon>
        <taxon>Fungi</taxon>
        <taxon>Dikarya</taxon>
        <taxon>Ascomycota</taxon>
        <taxon>Pezizomycotina</taxon>
        <taxon>Dothideomycetes</taxon>
        <taxon>Pleosporomycetidae</taxon>
        <taxon>Pleosporales</taxon>
        <taxon>Diademaceae</taxon>
        <taxon>Clathrospora</taxon>
    </lineage>
</organism>